<dbReference type="GO" id="GO:0008525">
    <property type="term" value="F:phosphatidylcholine transporter activity"/>
    <property type="evidence" value="ECO:0007669"/>
    <property type="project" value="TreeGrafter"/>
</dbReference>
<feature type="compositionally biased region" description="Polar residues" evidence="1">
    <location>
        <begin position="370"/>
        <end position="385"/>
    </location>
</feature>
<proteinExistence type="predicted"/>
<comment type="caution">
    <text evidence="2">The sequence shown here is derived from an EMBL/GenBank/DDBJ whole genome shotgun (WGS) entry which is preliminary data.</text>
</comment>
<evidence type="ECO:0000313" key="3">
    <source>
        <dbReference type="Proteomes" id="UP001497623"/>
    </source>
</evidence>
<feature type="region of interest" description="Disordered" evidence="1">
    <location>
        <begin position="60"/>
        <end position="79"/>
    </location>
</feature>
<dbReference type="GO" id="GO:0008526">
    <property type="term" value="F:phosphatidylinositol transfer activity"/>
    <property type="evidence" value="ECO:0007669"/>
    <property type="project" value="TreeGrafter"/>
</dbReference>
<dbReference type="GO" id="GO:0031210">
    <property type="term" value="F:phosphatidylcholine binding"/>
    <property type="evidence" value="ECO:0007669"/>
    <property type="project" value="TreeGrafter"/>
</dbReference>
<dbReference type="Proteomes" id="UP001497623">
    <property type="component" value="Unassembled WGS sequence"/>
</dbReference>
<feature type="compositionally biased region" description="Low complexity" evidence="1">
    <location>
        <begin position="276"/>
        <end position="308"/>
    </location>
</feature>
<organism evidence="2 3">
    <name type="scientific">Meganyctiphanes norvegica</name>
    <name type="common">Northern krill</name>
    <name type="synonym">Thysanopoda norvegica</name>
    <dbReference type="NCBI Taxonomy" id="48144"/>
    <lineage>
        <taxon>Eukaryota</taxon>
        <taxon>Metazoa</taxon>
        <taxon>Ecdysozoa</taxon>
        <taxon>Arthropoda</taxon>
        <taxon>Crustacea</taxon>
        <taxon>Multicrustacea</taxon>
        <taxon>Malacostraca</taxon>
        <taxon>Eumalacostraca</taxon>
        <taxon>Eucarida</taxon>
        <taxon>Euphausiacea</taxon>
        <taxon>Euphausiidae</taxon>
        <taxon>Meganyctiphanes</taxon>
    </lineage>
</organism>
<protein>
    <recommendedName>
        <fullName evidence="4">PITPNM family member 3</fullName>
    </recommendedName>
</protein>
<dbReference type="InterPro" id="IPR001666">
    <property type="entry name" value="PI_transfer"/>
</dbReference>
<accession>A0AAV2R8C3</accession>
<gene>
    <name evidence="2" type="ORF">MNOR_LOCUS21149</name>
</gene>
<dbReference type="AlphaFoldDB" id="A0AAV2R8C3"/>
<sequence>EDLEESVALHRWSSLELLPHDDDQDYPTAPSPHADNQGDSIFSHQFMSRVALERQSRVLGRSMEASAPPSPSLSPSHQLPGPCPSTVLLMVVHAGSVLDPTSDLNTKKSDLTTFKGALETVMRQHYPHMVGRVAIRLVSAPAICSDSLNVLSSLNPYGLDSSPVCGEVNGGDNVPVSAVPLLAAGSPEYEDSVSRVVASANVQFHEFLRSEEGHGFQGQVCVIGDSIGGVMAYDALCRGSGGDPSRGGVSNNIPEGETPSLGGYSQGLNTSAPNKPSGFPSSSTTSSSCSSGNPSPISPSTGSPLPFSSSINSPSITVSFETTKDGFASLHHSPSDCYPAASATSSNTSQSPQQSPQSPQSPQIPQQPSYGTSTTNKSLGPQRKTSVPLPPSPSHTAKRKISAPCGPYIPHGGGISASRHHISTSPSPPGGYNMHLYYHNRPSGFPYNTQNCSHNQTSPHNPPNPPYYSHHHHQLGSCDTLVADSQGKYKLLHFA</sequence>
<dbReference type="GO" id="GO:0005737">
    <property type="term" value="C:cytoplasm"/>
    <property type="evidence" value="ECO:0007669"/>
    <property type="project" value="TreeGrafter"/>
</dbReference>
<feature type="compositionally biased region" description="Low complexity" evidence="1">
    <location>
        <begin position="349"/>
        <end position="369"/>
    </location>
</feature>
<name>A0AAV2R8C3_MEGNR</name>
<feature type="region of interest" description="Disordered" evidence="1">
    <location>
        <begin position="243"/>
        <end position="308"/>
    </location>
</feature>
<feature type="region of interest" description="Disordered" evidence="1">
    <location>
        <begin position="18"/>
        <end position="39"/>
    </location>
</feature>
<feature type="non-terminal residue" evidence="2">
    <location>
        <position position="1"/>
    </location>
</feature>
<feature type="region of interest" description="Disordered" evidence="1">
    <location>
        <begin position="331"/>
        <end position="428"/>
    </location>
</feature>
<evidence type="ECO:0000313" key="2">
    <source>
        <dbReference type="EMBL" id="CAL4117248.1"/>
    </source>
</evidence>
<feature type="compositionally biased region" description="Low complexity" evidence="1">
    <location>
        <begin position="62"/>
        <end position="79"/>
    </location>
</feature>
<keyword evidence="3" id="KW-1185">Reference proteome</keyword>
<dbReference type="GO" id="GO:0035091">
    <property type="term" value="F:phosphatidylinositol binding"/>
    <property type="evidence" value="ECO:0007669"/>
    <property type="project" value="TreeGrafter"/>
</dbReference>
<dbReference type="PANTHER" id="PTHR10658:SF11">
    <property type="entry name" value="VIBRATOR, ISOFORM B"/>
    <property type="match status" value="1"/>
</dbReference>
<feature type="region of interest" description="Disordered" evidence="1">
    <location>
        <begin position="453"/>
        <end position="473"/>
    </location>
</feature>
<dbReference type="PANTHER" id="PTHR10658">
    <property type="entry name" value="PHOSPHATIDYLINOSITOL TRANSFER PROTEIN"/>
    <property type="match status" value="1"/>
</dbReference>
<evidence type="ECO:0000256" key="1">
    <source>
        <dbReference type="SAM" id="MobiDB-lite"/>
    </source>
</evidence>
<dbReference type="EMBL" id="CAXKWB010016832">
    <property type="protein sequence ID" value="CAL4117248.1"/>
    <property type="molecule type" value="Genomic_DNA"/>
</dbReference>
<evidence type="ECO:0008006" key="4">
    <source>
        <dbReference type="Google" id="ProtNLM"/>
    </source>
</evidence>
<reference evidence="2 3" key="1">
    <citation type="submission" date="2024-05" db="EMBL/GenBank/DDBJ databases">
        <authorList>
            <person name="Wallberg A."/>
        </authorList>
    </citation>
    <scope>NUCLEOTIDE SEQUENCE [LARGE SCALE GENOMIC DNA]</scope>
</reference>